<dbReference type="OrthoDB" id="2143914at2759"/>
<evidence type="ECO:0000256" key="5">
    <source>
        <dbReference type="ARBA" id="ARBA00023163"/>
    </source>
</evidence>
<dbReference type="SMART" id="SM00717">
    <property type="entry name" value="SANT"/>
    <property type="match status" value="2"/>
</dbReference>
<evidence type="ECO:0000256" key="1">
    <source>
        <dbReference type="ARBA" id="ARBA00004123"/>
    </source>
</evidence>
<dbReference type="InterPro" id="IPR009057">
    <property type="entry name" value="Homeodomain-like_sf"/>
</dbReference>
<dbReference type="PANTHER" id="PTHR47999">
    <property type="entry name" value="TRANSCRIPTION FACTOR MYB8-RELATED-RELATED"/>
    <property type="match status" value="1"/>
</dbReference>
<feature type="domain" description="HTH myb-type" evidence="9">
    <location>
        <begin position="62"/>
        <end position="116"/>
    </location>
</feature>
<dbReference type="Proteomes" id="UP000652761">
    <property type="component" value="Unassembled WGS sequence"/>
</dbReference>
<dbReference type="EMBL" id="NMUH01005029">
    <property type="protein sequence ID" value="MQM11605.1"/>
    <property type="molecule type" value="Genomic_DNA"/>
</dbReference>
<dbReference type="Pfam" id="PF00249">
    <property type="entry name" value="Myb_DNA-binding"/>
    <property type="match status" value="2"/>
</dbReference>
<feature type="domain" description="Myb-like" evidence="8">
    <location>
        <begin position="9"/>
        <end position="61"/>
    </location>
</feature>
<keyword evidence="6" id="KW-0539">Nucleus</keyword>
<accession>A0A843X2V8</accession>
<keyword evidence="4" id="KW-0238">DNA-binding</keyword>
<dbReference type="InterPro" id="IPR001005">
    <property type="entry name" value="SANT/Myb"/>
</dbReference>
<keyword evidence="2" id="KW-0677">Repeat</keyword>
<reference evidence="10" key="1">
    <citation type="submission" date="2017-07" db="EMBL/GenBank/DDBJ databases">
        <title>Taro Niue Genome Assembly and Annotation.</title>
        <authorList>
            <person name="Atibalentja N."/>
            <person name="Keating K."/>
            <person name="Fields C.J."/>
        </authorList>
    </citation>
    <scope>NUCLEOTIDE SEQUENCE</scope>
    <source>
        <strain evidence="10">Niue_2</strain>
        <tissue evidence="10">Leaf</tissue>
    </source>
</reference>
<name>A0A843X2V8_COLES</name>
<feature type="domain" description="Myb-like" evidence="8">
    <location>
        <begin position="62"/>
        <end position="112"/>
    </location>
</feature>
<dbReference type="CDD" id="cd00167">
    <property type="entry name" value="SANT"/>
    <property type="match status" value="2"/>
</dbReference>
<keyword evidence="3" id="KW-0805">Transcription regulation</keyword>
<evidence type="ECO:0000256" key="7">
    <source>
        <dbReference type="SAM" id="MobiDB-lite"/>
    </source>
</evidence>
<dbReference type="FunFam" id="1.10.10.60:FF:000001">
    <property type="entry name" value="MYB-related transcription factor"/>
    <property type="match status" value="1"/>
</dbReference>
<dbReference type="InterPro" id="IPR017930">
    <property type="entry name" value="Myb_dom"/>
</dbReference>
<dbReference type="SUPFAM" id="SSF46689">
    <property type="entry name" value="Homeodomain-like"/>
    <property type="match status" value="1"/>
</dbReference>
<proteinExistence type="predicted"/>
<dbReference type="PANTHER" id="PTHR47999:SF96">
    <property type="entry name" value="TRANSCRIPTION REPRESSOR MYB6-LIKE"/>
    <property type="match status" value="1"/>
</dbReference>
<sequence>MGRRPCCSKVGLNRGAWSAHEDQILTNYIKTHGEGKWRDLPEKAGLKRCGKSCRLRWLNYLRPDIKRGNITPEEEDLIIRLHNLLGNRWSLIAGRLPGRTDNEIKNHWNTNLSKRVQAASCRPDIQEHGKKPQKSKAASGSPPMASTITQSAIRTKPRRCTKGLLPPAPFSTTAPAMGIPFYNRNTLATPAPQDGDPLDFLKDFDMEDLMSDVQELGLTEGCIGGGIRRFINSNNDDEEDHLMNGGDMSSHTSSPRQRLFLFEEGVLEDWRDYIQHSAVADITGLDSYQEAAGLWQLSE</sequence>
<dbReference type="GO" id="GO:0003677">
    <property type="term" value="F:DNA binding"/>
    <property type="evidence" value="ECO:0007669"/>
    <property type="project" value="UniProtKB-KW"/>
</dbReference>
<evidence type="ECO:0000313" key="11">
    <source>
        <dbReference type="Proteomes" id="UP000652761"/>
    </source>
</evidence>
<dbReference type="PROSITE" id="PS51294">
    <property type="entry name" value="HTH_MYB"/>
    <property type="match status" value="2"/>
</dbReference>
<evidence type="ECO:0000256" key="2">
    <source>
        <dbReference type="ARBA" id="ARBA00022737"/>
    </source>
</evidence>
<comment type="subcellular location">
    <subcellularLocation>
        <location evidence="1">Nucleus</location>
    </subcellularLocation>
</comment>
<protein>
    <submittedName>
        <fullName evidence="10">Uncharacterized protein</fullName>
    </submittedName>
</protein>
<organism evidence="10 11">
    <name type="scientific">Colocasia esculenta</name>
    <name type="common">Wild taro</name>
    <name type="synonym">Arum esculentum</name>
    <dbReference type="NCBI Taxonomy" id="4460"/>
    <lineage>
        <taxon>Eukaryota</taxon>
        <taxon>Viridiplantae</taxon>
        <taxon>Streptophyta</taxon>
        <taxon>Embryophyta</taxon>
        <taxon>Tracheophyta</taxon>
        <taxon>Spermatophyta</taxon>
        <taxon>Magnoliopsida</taxon>
        <taxon>Liliopsida</taxon>
        <taxon>Araceae</taxon>
        <taxon>Aroideae</taxon>
        <taxon>Colocasieae</taxon>
        <taxon>Colocasia</taxon>
    </lineage>
</organism>
<keyword evidence="5" id="KW-0804">Transcription</keyword>
<evidence type="ECO:0000256" key="4">
    <source>
        <dbReference type="ARBA" id="ARBA00023125"/>
    </source>
</evidence>
<dbReference type="AlphaFoldDB" id="A0A843X2V8"/>
<evidence type="ECO:0000313" key="10">
    <source>
        <dbReference type="EMBL" id="MQM11605.1"/>
    </source>
</evidence>
<dbReference type="PROSITE" id="PS50090">
    <property type="entry name" value="MYB_LIKE"/>
    <property type="match status" value="2"/>
</dbReference>
<comment type="caution">
    <text evidence="10">The sequence shown here is derived from an EMBL/GenBank/DDBJ whole genome shotgun (WGS) entry which is preliminary data.</text>
</comment>
<evidence type="ECO:0000256" key="3">
    <source>
        <dbReference type="ARBA" id="ARBA00023015"/>
    </source>
</evidence>
<feature type="compositionally biased region" description="Polar residues" evidence="7">
    <location>
        <begin position="144"/>
        <end position="153"/>
    </location>
</feature>
<dbReference type="Gene3D" id="1.10.10.60">
    <property type="entry name" value="Homeodomain-like"/>
    <property type="match status" value="2"/>
</dbReference>
<gene>
    <name evidence="10" type="ORF">Taro_044513</name>
</gene>
<dbReference type="GO" id="GO:0005634">
    <property type="term" value="C:nucleus"/>
    <property type="evidence" value="ECO:0007669"/>
    <property type="project" value="UniProtKB-SubCell"/>
</dbReference>
<feature type="domain" description="HTH myb-type" evidence="9">
    <location>
        <begin position="9"/>
        <end position="61"/>
    </location>
</feature>
<evidence type="ECO:0000259" key="8">
    <source>
        <dbReference type="PROSITE" id="PS50090"/>
    </source>
</evidence>
<evidence type="ECO:0000259" key="9">
    <source>
        <dbReference type="PROSITE" id="PS51294"/>
    </source>
</evidence>
<dbReference type="InterPro" id="IPR015495">
    <property type="entry name" value="Myb_TF_plants"/>
</dbReference>
<keyword evidence="11" id="KW-1185">Reference proteome</keyword>
<evidence type="ECO:0000256" key="6">
    <source>
        <dbReference type="ARBA" id="ARBA00023242"/>
    </source>
</evidence>
<feature type="region of interest" description="Disordered" evidence="7">
    <location>
        <begin position="117"/>
        <end position="156"/>
    </location>
</feature>